<dbReference type="Pfam" id="PF02687">
    <property type="entry name" value="FtsX"/>
    <property type="match status" value="1"/>
</dbReference>
<organism evidence="9 10">
    <name type="scientific">Kordiimonas pumila</name>
    <dbReference type="NCBI Taxonomy" id="2161677"/>
    <lineage>
        <taxon>Bacteria</taxon>
        <taxon>Pseudomonadati</taxon>
        <taxon>Pseudomonadota</taxon>
        <taxon>Alphaproteobacteria</taxon>
        <taxon>Kordiimonadales</taxon>
        <taxon>Kordiimonadaceae</taxon>
        <taxon>Kordiimonas</taxon>
    </lineage>
</organism>
<keyword evidence="4 6" id="KW-1133">Transmembrane helix</keyword>
<dbReference type="PANTHER" id="PTHR43738">
    <property type="entry name" value="ABC TRANSPORTER, MEMBRANE PROTEIN"/>
    <property type="match status" value="1"/>
</dbReference>
<name>A0ABV7D952_9PROT</name>
<feature type="transmembrane region" description="Helical" evidence="6">
    <location>
        <begin position="303"/>
        <end position="330"/>
    </location>
</feature>
<proteinExistence type="predicted"/>
<feature type="transmembrane region" description="Helical" evidence="6">
    <location>
        <begin position="18"/>
        <end position="42"/>
    </location>
</feature>
<keyword evidence="3 6" id="KW-0812">Transmembrane</keyword>
<gene>
    <name evidence="9" type="ORF">ACFOKA_16640</name>
</gene>
<dbReference type="RefSeq" id="WP_194215517.1">
    <property type="nucleotide sequence ID" value="NZ_CP061205.1"/>
</dbReference>
<evidence type="ECO:0000256" key="4">
    <source>
        <dbReference type="ARBA" id="ARBA00022989"/>
    </source>
</evidence>
<dbReference type="InterPro" id="IPR003838">
    <property type="entry name" value="ABC3_permease_C"/>
</dbReference>
<evidence type="ECO:0000256" key="1">
    <source>
        <dbReference type="ARBA" id="ARBA00004651"/>
    </source>
</evidence>
<keyword evidence="10" id="KW-1185">Reference proteome</keyword>
<dbReference type="Proteomes" id="UP001595444">
    <property type="component" value="Unassembled WGS sequence"/>
</dbReference>
<comment type="caution">
    <text evidence="9">The sequence shown here is derived from an EMBL/GenBank/DDBJ whole genome shotgun (WGS) entry which is preliminary data.</text>
</comment>
<evidence type="ECO:0000256" key="3">
    <source>
        <dbReference type="ARBA" id="ARBA00022692"/>
    </source>
</evidence>
<feature type="transmembrane region" description="Helical" evidence="6">
    <location>
        <begin position="258"/>
        <end position="283"/>
    </location>
</feature>
<dbReference type="InterPro" id="IPR051125">
    <property type="entry name" value="ABC-4/HrtB_transporter"/>
</dbReference>
<evidence type="ECO:0000256" key="6">
    <source>
        <dbReference type="SAM" id="Phobius"/>
    </source>
</evidence>
<evidence type="ECO:0000313" key="9">
    <source>
        <dbReference type="EMBL" id="MFC3053529.1"/>
    </source>
</evidence>
<evidence type="ECO:0000256" key="5">
    <source>
        <dbReference type="ARBA" id="ARBA00023136"/>
    </source>
</evidence>
<comment type="subcellular location">
    <subcellularLocation>
        <location evidence="1">Cell membrane</location>
        <topology evidence="1">Multi-pass membrane protein</topology>
    </subcellularLocation>
</comment>
<accession>A0ABV7D952</accession>
<keyword evidence="2" id="KW-1003">Cell membrane</keyword>
<feature type="domain" description="ABC3 transporter permease C-terminal" evidence="7">
    <location>
        <begin position="262"/>
        <end position="378"/>
    </location>
</feature>
<dbReference type="EMBL" id="JBHRSL010000027">
    <property type="protein sequence ID" value="MFC3053529.1"/>
    <property type="molecule type" value="Genomic_DNA"/>
</dbReference>
<dbReference type="InterPro" id="IPR025857">
    <property type="entry name" value="MacB_PCD"/>
</dbReference>
<protein>
    <submittedName>
        <fullName evidence="9">ABC transporter permease</fullName>
    </submittedName>
</protein>
<evidence type="ECO:0000259" key="7">
    <source>
        <dbReference type="Pfam" id="PF02687"/>
    </source>
</evidence>
<evidence type="ECO:0000259" key="8">
    <source>
        <dbReference type="Pfam" id="PF12704"/>
    </source>
</evidence>
<keyword evidence="5 6" id="KW-0472">Membrane</keyword>
<dbReference type="PANTHER" id="PTHR43738:SF3">
    <property type="entry name" value="ABC TRANSPORTER PERMEASE"/>
    <property type="match status" value="1"/>
</dbReference>
<sequence>MNDFYLIFKNLVRKPLRLFLTTFAIFIAFMIHAVLGSFMGAFDAGVELAADDRLITVNKINFTQPLPVSYYNKIRAVKGVAEAAHLNWFGGYYQDPQNQVMTFAVSEDTLLDVYSDLVIPDDQAKNWKMNRRGLLVGEMQAKAQGWKVGDTIPLNSNIFSKDDGSSTWDFVIEGIYKGTSPQVDTNSVYMHYDYYNETKSFDADYLGFIGIKTIDPAVNEYVIKTIDDMFVNSPYETETVPEKVFNAGFVEQIGDISLILSSVIFAAFFIILVIVGNSMVLAIRERTREIGVMKTLGFESPRIFKMVLAESLMLSFLGGLLGLGVAYMLLHFVVNQLPMPLPDLIITPLLAAKALGIMAFLGFVTGIIPAFNALRLNIITAMKS</sequence>
<feature type="transmembrane region" description="Helical" evidence="6">
    <location>
        <begin position="350"/>
        <end position="374"/>
    </location>
</feature>
<evidence type="ECO:0000256" key="2">
    <source>
        <dbReference type="ARBA" id="ARBA00022475"/>
    </source>
</evidence>
<reference evidence="10" key="1">
    <citation type="journal article" date="2019" name="Int. J. Syst. Evol. Microbiol.">
        <title>The Global Catalogue of Microorganisms (GCM) 10K type strain sequencing project: providing services to taxonomists for standard genome sequencing and annotation.</title>
        <authorList>
            <consortium name="The Broad Institute Genomics Platform"/>
            <consortium name="The Broad Institute Genome Sequencing Center for Infectious Disease"/>
            <person name="Wu L."/>
            <person name="Ma J."/>
        </authorList>
    </citation>
    <scope>NUCLEOTIDE SEQUENCE [LARGE SCALE GENOMIC DNA]</scope>
    <source>
        <strain evidence="10">KCTC 62164</strain>
    </source>
</reference>
<feature type="domain" description="MacB-like periplasmic core" evidence="8">
    <location>
        <begin position="19"/>
        <end position="225"/>
    </location>
</feature>
<dbReference type="Pfam" id="PF12704">
    <property type="entry name" value="MacB_PCD"/>
    <property type="match status" value="1"/>
</dbReference>
<evidence type="ECO:0000313" key="10">
    <source>
        <dbReference type="Proteomes" id="UP001595444"/>
    </source>
</evidence>